<reference evidence="2" key="1">
    <citation type="submission" date="2020-08" db="EMBL/GenBank/DDBJ databases">
        <title>Multicomponent nature underlies the extraordinary mechanical properties of spider dragline silk.</title>
        <authorList>
            <person name="Kono N."/>
            <person name="Nakamura H."/>
            <person name="Mori M."/>
            <person name="Yoshida Y."/>
            <person name="Ohtoshi R."/>
            <person name="Malay A.D."/>
            <person name="Moran D.A.P."/>
            <person name="Tomita M."/>
            <person name="Numata K."/>
            <person name="Arakawa K."/>
        </authorList>
    </citation>
    <scope>NUCLEOTIDE SEQUENCE</scope>
</reference>
<dbReference type="AlphaFoldDB" id="A0A8X6QA74"/>
<comment type="caution">
    <text evidence="2">The sequence shown here is derived from an EMBL/GenBank/DDBJ whole genome shotgun (WGS) entry which is preliminary data.</text>
</comment>
<dbReference type="EMBL" id="BMAW01079119">
    <property type="protein sequence ID" value="GFU14048.1"/>
    <property type="molecule type" value="Genomic_DNA"/>
</dbReference>
<proteinExistence type="predicted"/>
<accession>A0A8X6QA74</accession>
<keyword evidence="3" id="KW-1185">Reference proteome</keyword>
<feature type="non-terminal residue" evidence="2">
    <location>
        <position position="1"/>
    </location>
</feature>
<name>A0A8X6QA74_NEPPI</name>
<feature type="region of interest" description="Disordered" evidence="1">
    <location>
        <begin position="98"/>
        <end position="132"/>
    </location>
</feature>
<evidence type="ECO:0000313" key="2">
    <source>
        <dbReference type="EMBL" id="GFU14048.1"/>
    </source>
</evidence>
<sequence>IPEGGSFNSFLITALTKFSIRPSITTPLDSKRLDPTVSTQENFPKISHKFRGKKKNNFILAIALINIHLRRDPTQKLGLLTPNNSGISLAEAIINHSTDTPVIPPSSLEEHTPSRQRKRQSKDLTAGGLLTV</sequence>
<evidence type="ECO:0000256" key="1">
    <source>
        <dbReference type="SAM" id="MobiDB-lite"/>
    </source>
</evidence>
<protein>
    <submittedName>
        <fullName evidence="2">Uncharacterized protein</fullName>
    </submittedName>
</protein>
<gene>
    <name evidence="2" type="ORF">NPIL_381111</name>
</gene>
<evidence type="ECO:0000313" key="3">
    <source>
        <dbReference type="Proteomes" id="UP000887013"/>
    </source>
</evidence>
<dbReference type="Proteomes" id="UP000887013">
    <property type="component" value="Unassembled WGS sequence"/>
</dbReference>
<organism evidence="2 3">
    <name type="scientific">Nephila pilipes</name>
    <name type="common">Giant wood spider</name>
    <name type="synonym">Nephila maculata</name>
    <dbReference type="NCBI Taxonomy" id="299642"/>
    <lineage>
        <taxon>Eukaryota</taxon>
        <taxon>Metazoa</taxon>
        <taxon>Ecdysozoa</taxon>
        <taxon>Arthropoda</taxon>
        <taxon>Chelicerata</taxon>
        <taxon>Arachnida</taxon>
        <taxon>Araneae</taxon>
        <taxon>Araneomorphae</taxon>
        <taxon>Entelegynae</taxon>
        <taxon>Araneoidea</taxon>
        <taxon>Nephilidae</taxon>
        <taxon>Nephila</taxon>
    </lineage>
</organism>